<gene>
    <name evidence="2" type="ORF">EV682_106110</name>
    <name evidence="1" type="ORF">NCTC11159_03176</name>
</gene>
<evidence type="ECO:0000313" key="4">
    <source>
        <dbReference type="Proteomes" id="UP000295794"/>
    </source>
</evidence>
<dbReference type="EMBL" id="UGHR01000003">
    <property type="protein sequence ID" value="STR44637.1"/>
    <property type="molecule type" value="Genomic_DNA"/>
</dbReference>
<dbReference type="RefSeq" id="WP_115228416.1">
    <property type="nucleotide sequence ID" value="NZ_CAWOLO010000006.1"/>
</dbReference>
<evidence type="ECO:0000313" key="1">
    <source>
        <dbReference type="EMBL" id="STR44637.1"/>
    </source>
</evidence>
<sequence>MKIESPRGKVSILSRVDFIRIASAQLSDAVLFLTYDTTDERTTKSRGALIDYLSDAGMITVAQALEEHHSIVMFELASDAVRAWQQINDHSHAVAAHVFWHGLQDDAVHSAVIAAKPREVSPLAHH</sequence>
<evidence type="ECO:0000313" key="3">
    <source>
        <dbReference type="Proteomes" id="UP000255108"/>
    </source>
</evidence>
<reference evidence="1 3" key="1">
    <citation type="submission" date="2018-06" db="EMBL/GenBank/DDBJ databases">
        <authorList>
            <consortium name="Pathogen Informatics"/>
            <person name="Doyle S."/>
        </authorList>
    </citation>
    <scope>NUCLEOTIDE SEQUENCE [LARGE SCALE GENOMIC DNA]</scope>
    <source>
        <strain evidence="1 3">NCTC11159</strain>
    </source>
</reference>
<dbReference type="AlphaFoldDB" id="A0A377SUJ0"/>
<dbReference type="EMBL" id="SMBT01000006">
    <property type="protein sequence ID" value="TCU86226.1"/>
    <property type="molecule type" value="Genomic_DNA"/>
</dbReference>
<proteinExistence type="predicted"/>
<evidence type="ECO:0000313" key="2">
    <source>
        <dbReference type="EMBL" id="TCU86226.1"/>
    </source>
</evidence>
<accession>A0A377SUJ0</accession>
<organism evidence="1 3">
    <name type="scientific">Iodobacter fluviatilis</name>
    <dbReference type="NCBI Taxonomy" id="537"/>
    <lineage>
        <taxon>Bacteria</taxon>
        <taxon>Pseudomonadati</taxon>
        <taxon>Pseudomonadota</taxon>
        <taxon>Betaproteobacteria</taxon>
        <taxon>Neisseriales</taxon>
        <taxon>Chitinibacteraceae</taxon>
        <taxon>Iodobacter</taxon>
    </lineage>
</organism>
<keyword evidence="4" id="KW-1185">Reference proteome</keyword>
<dbReference type="Proteomes" id="UP000295794">
    <property type="component" value="Unassembled WGS sequence"/>
</dbReference>
<name>A0A377SUJ0_9NEIS</name>
<protein>
    <submittedName>
        <fullName evidence="1">Uncharacterized protein</fullName>
    </submittedName>
</protein>
<dbReference type="OrthoDB" id="8964076at2"/>
<dbReference type="Proteomes" id="UP000255108">
    <property type="component" value="Unassembled WGS sequence"/>
</dbReference>
<reference evidence="2 4" key="2">
    <citation type="submission" date="2019-03" db="EMBL/GenBank/DDBJ databases">
        <title>Genomic Encyclopedia of Type Strains, Phase IV (KMG-IV): sequencing the most valuable type-strain genomes for metagenomic binning, comparative biology and taxonomic classification.</title>
        <authorList>
            <person name="Goeker M."/>
        </authorList>
    </citation>
    <scope>NUCLEOTIDE SEQUENCE [LARGE SCALE GENOMIC DNA]</scope>
    <source>
        <strain evidence="2 4">DSM 3764</strain>
    </source>
</reference>